<accession>A0A9I9CWS0</accession>
<name>A0A9I9CWS0_CUCME</name>
<dbReference type="EnsemblPlants" id="MELO3C009578.2.1">
    <property type="protein sequence ID" value="MELO3C009578.2.1"/>
    <property type="gene ID" value="MELO3C009578.2"/>
</dbReference>
<reference evidence="1" key="1">
    <citation type="submission" date="2023-03" db="UniProtKB">
        <authorList>
            <consortium name="EnsemblPlants"/>
        </authorList>
    </citation>
    <scope>IDENTIFICATION</scope>
</reference>
<protein>
    <submittedName>
        <fullName evidence="1">Uncharacterized protein</fullName>
    </submittedName>
</protein>
<evidence type="ECO:0000313" key="1">
    <source>
        <dbReference type="EnsemblPlants" id="MELO3C009578.2.1"/>
    </source>
</evidence>
<organism evidence="1">
    <name type="scientific">Cucumis melo</name>
    <name type="common">Muskmelon</name>
    <dbReference type="NCBI Taxonomy" id="3656"/>
    <lineage>
        <taxon>Eukaryota</taxon>
        <taxon>Viridiplantae</taxon>
        <taxon>Streptophyta</taxon>
        <taxon>Embryophyta</taxon>
        <taxon>Tracheophyta</taxon>
        <taxon>Spermatophyta</taxon>
        <taxon>Magnoliopsida</taxon>
        <taxon>eudicotyledons</taxon>
        <taxon>Gunneridae</taxon>
        <taxon>Pentapetalae</taxon>
        <taxon>rosids</taxon>
        <taxon>fabids</taxon>
        <taxon>Cucurbitales</taxon>
        <taxon>Cucurbitaceae</taxon>
        <taxon>Benincaseae</taxon>
        <taxon>Cucumis</taxon>
    </lineage>
</organism>
<dbReference type="Gramene" id="MELO3C009578.2.1">
    <property type="protein sequence ID" value="MELO3C009578.2.1"/>
    <property type="gene ID" value="MELO3C009578.2"/>
</dbReference>
<proteinExistence type="predicted"/>
<sequence length="56" mass="6397">MDKKFNAKAKVMQTKGIECNKLATTTSKDSWQWVVESKEIETKAAIAFNWLNHPSI</sequence>
<dbReference type="AlphaFoldDB" id="A0A9I9CWS0"/>